<comment type="subcellular location">
    <subcellularLocation>
        <location evidence="2">Mitochondrion</location>
    </subcellularLocation>
</comment>
<evidence type="ECO:0000256" key="2">
    <source>
        <dbReference type="ARBA" id="ARBA00004173"/>
    </source>
</evidence>
<evidence type="ECO:0000256" key="5">
    <source>
        <dbReference type="ARBA" id="ARBA00012919"/>
    </source>
</evidence>
<dbReference type="InterPro" id="IPR015422">
    <property type="entry name" value="PyrdxlP-dep_Trfase_small"/>
</dbReference>
<keyword evidence="6" id="KW-0032">Aminotransferase</keyword>
<accession>A0ABD3MDK2</accession>
<dbReference type="GO" id="GO:0005739">
    <property type="term" value="C:mitochondrion"/>
    <property type="evidence" value="ECO:0007669"/>
    <property type="project" value="UniProtKB-SubCell"/>
</dbReference>
<dbReference type="PANTHER" id="PTHR11986">
    <property type="entry name" value="AMINOTRANSFERASE CLASS III"/>
    <property type="match status" value="1"/>
</dbReference>
<dbReference type="InterPro" id="IPR027417">
    <property type="entry name" value="P-loop_NTPase"/>
</dbReference>
<comment type="caution">
    <text evidence="13">The sequence shown here is derived from an EMBL/GenBank/DDBJ whole genome shotgun (WGS) entry which is preliminary data.</text>
</comment>
<evidence type="ECO:0000256" key="9">
    <source>
        <dbReference type="ARBA" id="ARBA00022741"/>
    </source>
</evidence>
<dbReference type="PRINTS" id="PR00094">
    <property type="entry name" value="ADENYLTKNASE"/>
</dbReference>
<dbReference type="InterPro" id="IPR000850">
    <property type="entry name" value="Adenylat/UMP-CMP_kin"/>
</dbReference>
<dbReference type="InterPro" id="IPR050103">
    <property type="entry name" value="Class-III_PLP-dep_AT"/>
</dbReference>
<feature type="compositionally biased region" description="Basic and acidic residues" evidence="12">
    <location>
        <begin position="100"/>
        <end position="110"/>
    </location>
</feature>
<dbReference type="PROSITE" id="PS00113">
    <property type="entry name" value="ADENYLATE_KINASE"/>
    <property type="match status" value="1"/>
</dbReference>
<feature type="region of interest" description="Disordered" evidence="12">
    <location>
        <begin position="162"/>
        <end position="183"/>
    </location>
</feature>
<dbReference type="InterPro" id="IPR005814">
    <property type="entry name" value="Aminotrans_3"/>
</dbReference>
<dbReference type="NCBIfam" id="TIGR00707">
    <property type="entry name" value="argD"/>
    <property type="match status" value="1"/>
</dbReference>
<dbReference type="Pfam" id="PF00406">
    <property type="entry name" value="ADK"/>
    <property type="match status" value="1"/>
</dbReference>
<dbReference type="SUPFAM" id="SSF47473">
    <property type="entry name" value="EF-hand"/>
    <property type="match status" value="1"/>
</dbReference>
<dbReference type="CDD" id="cd01428">
    <property type="entry name" value="ADK"/>
    <property type="match status" value="1"/>
</dbReference>
<evidence type="ECO:0000256" key="3">
    <source>
        <dbReference type="ARBA" id="ARBA00005024"/>
    </source>
</evidence>
<dbReference type="Gene3D" id="1.10.238.10">
    <property type="entry name" value="EF-hand"/>
    <property type="match status" value="1"/>
</dbReference>
<dbReference type="FunFam" id="3.40.640.10:FF:000004">
    <property type="entry name" value="Acetylornithine aminotransferase"/>
    <property type="match status" value="1"/>
</dbReference>
<dbReference type="CDD" id="cd00610">
    <property type="entry name" value="OAT_like"/>
    <property type="match status" value="1"/>
</dbReference>
<evidence type="ECO:0000313" key="14">
    <source>
        <dbReference type="Proteomes" id="UP001530293"/>
    </source>
</evidence>
<dbReference type="Gene3D" id="3.90.1150.10">
    <property type="entry name" value="Aspartate Aminotransferase, domain 1"/>
    <property type="match status" value="1"/>
</dbReference>
<dbReference type="PROSITE" id="PS00600">
    <property type="entry name" value="AA_TRANSFER_CLASS_3"/>
    <property type="match status" value="1"/>
</dbReference>
<evidence type="ECO:0000256" key="7">
    <source>
        <dbReference type="ARBA" id="ARBA00022605"/>
    </source>
</evidence>
<evidence type="ECO:0000313" key="13">
    <source>
        <dbReference type="EMBL" id="KAL3760252.1"/>
    </source>
</evidence>
<feature type="compositionally biased region" description="Low complexity" evidence="12">
    <location>
        <begin position="75"/>
        <end position="95"/>
    </location>
</feature>
<dbReference type="GO" id="GO:0006526">
    <property type="term" value="P:L-arginine biosynthetic process"/>
    <property type="evidence" value="ECO:0007669"/>
    <property type="project" value="UniProtKB-ARBA"/>
</dbReference>
<evidence type="ECO:0000256" key="10">
    <source>
        <dbReference type="ARBA" id="ARBA00022777"/>
    </source>
</evidence>
<keyword evidence="9" id="KW-0547">Nucleotide-binding</keyword>
<dbReference type="HAMAP" id="MF_00235">
    <property type="entry name" value="Adenylate_kinase_Adk"/>
    <property type="match status" value="1"/>
</dbReference>
<dbReference type="InterPro" id="IPR015424">
    <property type="entry name" value="PyrdxlP-dep_Trfase"/>
</dbReference>
<dbReference type="InterPro" id="IPR004636">
    <property type="entry name" value="AcOrn/SuccOrn_fam"/>
</dbReference>
<dbReference type="Gene3D" id="3.40.640.10">
    <property type="entry name" value="Type I PLP-dependent aspartate aminotransferase-like (Major domain)"/>
    <property type="match status" value="1"/>
</dbReference>
<dbReference type="InterPro" id="IPR015421">
    <property type="entry name" value="PyrdxlP-dep_Trfase_major"/>
</dbReference>
<comment type="pathway">
    <text evidence="3">Amino-acid biosynthesis; L-arginine biosynthesis; N(2)-acetyl-L-ornithine from L-glutamate: step 4/4.</text>
</comment>
<dbReference type="InterPro" id="IPR033690">
    <property type="entry name" value="Adenylat_kinase_CS"/>
</dbReference>
<feature type="region of interest" description="Disordered" evidence="12">
    <location>
        <begin position="365"/>
        <end position="394"/>
    </location>
</feature>
<comment type="cofactor">
    <cofactor evidence="1">
        <name>pyridoxal 5'-phosphate</name>
        <dbReference type="ChEBI" id="CHEBI:597326"/>
    </cofactor>
</comment>
<keyword evidence="7" id="KW-0028">Amino-acid biosynthesis</keyword>
<dbReference type="AlphaFoldDB" id="A0ABD3MDK2"/>
<dbReference type="EC" id="2.6.1.11" evidence="5"/>
<proteinExistence type="inferred from homology"/>
<dbReference type="Pfam" id="PF00202">
    <property type="entry name" value="Aminotran_3"/>
    <property type="match status" value="1"/>
</dbReference>
<keyword evidence="10" id="KW-0418">Kinase</keyword>
<keyword evidence="11" id="KW-0663">Pyridoxal phosphate</keyword>
<dbReference type="GO" id="GO:0000166">
    <property type="term" value="F:nucleotide binding"/>
    <property type="evidence" value="ECO:0007669"/>
    <property type="project" value="UniProtKB-KW"/>
</dbReference>
<evidence type="ECO:0000256" key="11">
    <source>
        <dbReference type="ARBA" id="ARBA00022898"/>
    </source>
</evidence>
<dbReference type="GO" id="GO:0016301">
    <property type="term" value="F:kinase activity"/>
    <property type="evidence" value="ECO:0007669"/>
    <property type="project" value="UniProtKB-KW"/>
</dbReference>
<evidence type="ECO:0000256" key="1">
    <source>
        <dbReference type="ARBA" id="ARBA00001933"/>
    </source>
</evidence>
<dbReference type="InterPro" id="IPR011992">
    <property type="entry name" value="EF-hand-dom_pair"/>
</dbReference>
<dbReference type="EMBL" id="JALLBG020000190">
    <property type="protein sequence ID" value="KAL3760252.1"/>
    <property type="molecule type" value="Genomic_DNA"/>
</dbReference>
<dbReference type="SUPFAM" id="SSF53383">
    <property type="entry name" value="PLP-dependent transferases"/>
    <property type="match status" value="1"/>
</dbReference>
<evidence type="ECO:0000256" key="8">
    <source>
        <dbReference type="ARBA" id="ARBA00022679"/>
    </source>
</evidence>
<evidence type="ECO:0000256" key="4">
    <source>
        <dbReference type="ARBA" id="ARBA00008954"/>
    </source>
</evidence>
<dbReference type="GO" id="GO:0003992">
    <property type="term" value="F:N2-acetyl-L-ornithine:2-oxoglutarate 5-aminotransferase activity"/>
    <property type="evidence" value="ECO:0007669"/>
    <property type="project" value="UniProtKB-EC"/>
</dbReference>
<dbReference type="NCBIfam" id="NF002325">
    <property type="entry name" value="PRK01278.1"/>
    <property type="match status" value="1"/>
</dbReference>
<keyword evidence="8" id="KW-0808">Transferase</keyword>
<keyword evidence="14" id="KW-1185">Reference proteome</keyword>
<name>A0ABD3MDK2_9STRA</name>
<organism evidence="13 14">
    <name type="scientific">Discostella pseudostelligera</name>
    <dbReference type="NCBI Taxonomy" id="259834"/>
    <lineage>
        <taxon>Eukaryota</taxon>
        <taxon>Sar</taxon>
        <taxon>Stramenopiles</taxon>
        <taxon>Ochrophyta</taxon>
        <taxon>Bacillariophyta</taxon>
        <taxon>Coscinodiscophyceae</taxon>
        <taxon>Thalassiosirophycidae</taxon>
        <taxon>Stephanodiscales</taxon>
        <taxon>Stephanodiscaceae</taxon>
        <taxon>Discostella</taxon>
    </lineage>
</organism>
<feature type="region of interest" description="Disordered" evidence="12">
    <location>
        <begin position="75"/>
        <end position="110"/>
    </location>
</feature>
<evidence type="ECO:0000256" key="12">
    <source>
        <dbReference type="SAM" id="MobiDB-lite"/>
    </source>
</evidence>
<dbReference type="PANTHER" id="PTHR11986:SF79">
    <property type="entry name" value="ACETYLORNITHINE AMINOTRANSFERASE, MITOCHONDRIAL"/>
    <property type="match status" value="1"/>
</dbReference>
<dbReference type="SUPFAM" id="SSF52540">
    <property type="entry name" value="P-loop containing nucleoside triphosphate hydrolases"/>
    <property type="match status" value="1"/>
</dbReference>
<dbReference type="Gene3D" id="3.40.50.300">
    <property type="entry name" value="P-loop containing nucleotide triphosphate hydrolases"/>
    <property type="match status" value="1"/>
</dbReference>
<dbReference type="Proteomes" id="UP001530293">
    <property type="component" value="Unassembled WGS sequence"/>
</dbReference>
<evidence type="ECO:0000256" key="6">
    <source>
        <dbReference type="ARBA" id="ARBA00022576"/>
    </source>
</evidence>
<dbReference type="InterPro" id="IPR049704">
    <property type="entry name" value="Aminotrans_3_PPA_site"/>
</dbReference>
<sequence>MASRVAIRLPLHLQRASSSSLFSPRHAASAIISTTSSSSGYCVLPYKRDSPYAYAAGTSQSSSSILSRRSTFTLANNSSSSSNPYEQPSGSSSSLHHGHHQQESHAEFHTSHQAPFLTHHHSFYTTKDTTSSSLPGSIAFGECEIAALSDLFLQFAKTKNEINDGSAGNSNQPVKDDDSDDDNAPYLNIQSIKLLLESVGERPDDETLQTLMKEIDIRGDGRLRLDCFLRASDRILGQAPARIVLVVGGPGSGKGALCERLAKDCGAVHLSCGEMLRLEVEAQTPLGKEVADIMARGDLVSSAVVTALMRRRMRRHPGRRILLDGFPRSLENARDFVELCGPPELALHLNCDDTILIERILARGSGSSSGSAGGSEGGNETKGENGGVVAKQRSDDNVHTALQRLKNYHKHHHSTMSWLKEIRVPIVELDCSGSKEDVWQQLMAIGRLMRPAVKLPLQQQQQQQGSIVHQSSQQQSQAIVQRQVVDVEDDLRNGATLTDDTGKTYLDFVAGIATCALGHNNQALTDAVCHQMTQIHHVSNLYYTPQQGQLASWLCENSCADKAFFCNSGAEANEAAIKLARRHASNRGITDPVIITAEQSFHGRTLATVTATAQPKYHKGFTYGGEMVRGFRYTPYNNLDALQQLVDEINVTPEEDVKVGRKRGLAAIMLEPLQGEGGIRPGTREYFALARKLADDNGALLICDEVQVGMGRSGSLWGHEQLRVFPDVFTSAKALGGGVPIGAMMARGEAANVFGPGDHASTYGGNPLACAAGLAVAEYLSEHDVLANVRARGDQLSEGLADITQRYPAVLGEVRGWGLLKGVQIKDDAGCTAADIVGDAMKEGLLLVAAGPSVVRFVPPLVVTESEIAEALVRLEKAIAKRVSAAP</sequence>
<protein>
    <recommendedName>
        <fullName evidence="5">acetylornithine transaminase</fullName>
        <ecNumber evidence="5">2.6.1.11</ecNumber>
    </recommendedName>
</protein>
<comment type="similarity">
    <text evidence="4">Belongs to the class-III pyridoxal-phosphate-dependent aminotransferase family.</text>
</comment>
<reference evidence="13 14" key="1">
    <citation type="submission" date="2024-10" db="EMBL/GenBank/DDBJ databases">
        <title>Updated reference genomes for cyclostephanoid diatoms.</title>
        <authorList>
            <person name="Roberts W.R."/>
            <person name="Alverson A.J."/>
        </authorList>
    </citation>
    <scope>NUCLEOTIDE SEQUENCE [LARGE SCALE GENOMIC DNA]</scope>
    <source>
        <strain evidence="13 14">AJA232-27</strain>
    </source>
</reference>
<gene>
    <name evidence="13" type="ORF">ACHAWU_001762</name>
</gene>